<feature type="chain" id="PRO_5017275822" description="Protein S100" evidence="5">
    <location>
        <begin position="18"/>
        <end position="119"/>
    </location>
</feature>
<comment type="similarity">
    <text evidence="1 4">Belongs to the S-100 family.</text>
</comment>
<evidence type="ECO:0000256" key="1">
    <source>
        <dbReference type="ARBA" id="ARBA00007323"/>
    </source>
</evidence>
<evidence type="ECO:0000256" key="4">
    <source>
        <dbReference type="RuleBase" id="RU361184"/>
    </source>
</evidence>
<dbReference type="Pfam" id="PF01023">
    <property type="entry name" value="S_100"/>
    <property type="match status" value="1"/>
</dbReference>
<dbReference type="Pfam" id="PF00036">
    <property type="entry name" value="EF-hand_1"/>
    <property type="match status" value="1"/>
</dbReference>
<dbReference type="InterPro" id="IPR018247">
    <property type="entry name" value="EF_Hand_1_Ca_BS"/>
</dbReference>
<evidence type="ECO:0000313" key="7">
    <source>
        <dbReference type="Ensembl" id="ENSOMEP00000024658.1"/>
    </source>
</evidence>
<proteinExistence type="inferred from homology"/>
<name>A0A3B3D3J8_ORYME</name>
<dbReference type="SMART" id="SM01394">
    <property type="entry name" value="S_100"/>
    <property type="match status" value="1"/>
</dbReference>
<dbReference type="SUPFAM" id="SSF47473">
    <property type="entry name" value="EF-hand"/>
    <property type="match status" value="1"/>
</dbReference>
<protein>
    <recommendedName>
        <fullName evidence="4">Protein S100</fullName>
    </recommendedName>
    <alternativeName>
        <fullName evidence="4">S100 calcium-binding protein</fullName>
    </alternativeName>
</protein>
<dbReference type="PaxDb" id="30732-ENSOMEP00000024658"/>
<dbReference type="Gene3D" id="1.10.238.10">
    <property type="entry name" value="EF-hand"/>
    <property type="match status" value="1"/>
</dbReference>
<keyword evidence="5" id="KW-0732">Signal</keyword>
<dbReference type="SMART" id="SM00054">
    <property type="entry name" value="EFh"/>
    <property type="match status" value="1"/>
</dbReference>
<accession>A0A3B3D3J8</accession>
<dbReference type="GO" id="GO:0005737">
    <property type="term" value="C:cytoplasm"/>
    <property type="evidence" value="ECO:0007669"/>
    <property type="project" value="TreeGrafter"/>
</dbReference>
<dbReference type="AlphaFoldDB" id="A0A3B3D3J8"/>
<dbReference type="InterPro" id="IPR011992">
    <property type="entry name" value="EF-hand-dom_pair"/>
</dbReference>
<dbReference type="STRING" id="30732.ENSOMEP00000024658"/>
<evidence type="ECO:0000256" key="2">
    <source>
        <dbReference type="ARBA" id="ARBA00022723"/>
    </source>
</evidence>
<dbReference type="GO" id="GO:0005509">
    <property type="term" value="F:calcium ion binding"/>
    <property type="evidence" value="ECO:0007669"/>
    <property type="project" value="InterPro"/>
</dbReference>
<evidence type="ECO:0000256" key="5">
    <source>
        <dbReference type="SAM" id="SignalP"/>
    </source>
</evidence>
<dbReference type="Proteomes" id="UP000261560">
    <property type="component" value="Unplaced"/>
</dbReference>
<reference evidence="7" key="2">
    <citation type="submission" date="2025-09" db="UniProtKB">
        <authorList>
            <consortium name="Ensembl"/>
        </authorList>
    </citation>
    <scope>IDENTIFICATION</scope>
</reference>
<dbReference type="GeneTree" id="ENSGT01150000287010"/>
<keyword evidence="3 4" id="KW-0106">Calcium</keyword>
<evidence type="ECO:0000259" key="6">
    <source>
        <dbReference type="PROSITE" id="PS50222"/>
    </source>
</evidence>
<dbReference type="Ensembl" id="ENSOMET00000009107.1">
    <property type="protein sequence ID" value="ENSOMEP00000024658.1"/>
    <property type="gene ID" value="ENSOMEG00000005459.1"/>
</dbReference>
<dbReference type="InterPro" id="IPR001751">
    <property type="entry name" value="S100/CaBP7/8-like_CS"/>
</dbReference>
<organism evidence="7 8">
    <name type="scientific">Oryzias melastigma</name>
    <name type="common">Marine medaka</name>
    <dbReference type="NCBI Taxonomy" id="30732"/>
    <lineage>
        <taxon>Eukaryota</taxon>
        <taxon>Metazoa</taxon>
        <taxon>Chordata</taxon>
        <taxon>Craniata</taxon>
        <taxon>Vertebrata</taxon>
        <taxon>Euteleostomi</taxon>
        <taxon>Actinopterygii</taxon>
        <taxon>Neopterygii</taxon>
        <taxon>Teleostei</taxon>
        <taxon>Neoteleostei</taxon>
        <taxon>Acanthomorphata</taxon>
        <taxon>Ovalentaria</taxon>
        <taxon>Atherinomorphae</taxon>
        <taxon>Beloniformes</taxon>
        <taxon>Adrianichthyidae</taxon>
        <taxon>Oryziinae</taxon>
        <taxon>Oryzias</taxon>
    </lineage>
</organism>
<evidence type="ECO:0000313" key="8">
    <source>
        <dbReference type="Proteomes" id="UP000261560"/>
    </source>
</evidence>
<dbReference type="GO" id="GO:0048306">
    <property type="term" value="F:calcium-dependent protein binding"/>
    <property type="evidence" value="ECO:0007669"/>
    <property type="project" value="TreeGrafter"/>
</dbReference>
<dbReference type="PANTHER" id="PTHR11639">
    <property type="entry name" value="S100 CALCIUM-BINDING PROTEIN"/>
    <property type="match status" value="1"/>
</dbReference>
<dbReference type="PROSITE" id="PS00018">
    <property type="entry name" value="EF_HAND_1"/>
    <property type="match status" value="1"/>
</dbReference>
<dbReference type="PROSITE" id="PS50222">
    <property type="entry name" value="EF_HAND_2"/>
    <property type="match status" value="1"/>
</dbReference>
<keyword evidence="2 4" id="KW-0479">Metal-binding</keyword>
<feature type="domain" description="EF-hand" evidence="6">
    <location>
        <begin position="60"/>
        <end position="95"/>
    </location>
</feature>
<dbReference type="InterPro" id="IPR002048">
    <property type="entry name" value="EF_hand_dom"/>
</dbReference>
<dbReference type="InterPro" id="IPR013787">
    <property type="entry name" value="S100_Ca-bd_sub"/>
</dbReference>
<dbReference type="PANTHER" id="PTHR11639:SF118">
    <property type="entry name" value="PROTEIN S100"/>
    <property type="match status" value="1"/>
</dbReference>
<feature type="signal peptide" evidence="5">
    <location>
        <begin position="1"/>
        <end position="17"/>
    </location>
</feature>
<dbReference type="PROSITE" id="PS00303">
    <property type="entry name" value="S100_CABP"/>
    <property type="match status" value="1"/>
</dbReference>
<sequence>MHIILALVYVFVSDTMTTIFEAIAVLRCIFDQYAGKEGDAKTLTKKEITTLLKEQLKGPGNQAEIDEFFKMLDDDGDGVVDFNEYIVLVASLAMINKDARENLHIEAFYSLSENVYEDK</sequence>
<keyword evidence="8" id="KW-1185">Reference proteome</keyword>
<evidence type="ECO:0000256" key="3">
    <source>
        <dbReference type="ARBA" id="ARBA00022837"/>
    </source>
</evidence>
<reference evidence="7" key="1">
    <citation type="submission" date="2025-08" db="UniProtKB">
        <authorList>
            <consortium name="Ensembl"/>
        </authorList>
    </citation>
    <scope>IDENTIFICATION</scope>
</reference>